<dbReference type="Proteomes" id="UP000004315">
    <property type="component" value="Unassembled WGS sequence"/>
</dbReference>
<dbReference type="RefSeq" id="WP_003865188.1">
    <property type="nucleotide sequence ID" value="NZ_DS996842.1"/>
</dbReference>
<sequence length="182" mass="19796">GFTMNQQAVIDGKALFMPNGDWVVNEMADTTPEDYHWGLLPLPALEKDGERFVGSMTEQVWIPAQAKNVDDAKAFLKFIYSEEGVKIMAEGGNIVPTDTMSDTIAAMEDGYTKEFFSVYDNASAALGAFAPYNTDNLPDFDRAATVFGSIDSLATGELSAKDYQAKLSDAWAKLAKNKAVAE</sequence>
<dbReference type="STRING" id="518637.EUBIFOR_01396"/>
<dbReference type="Pfam" id="PF13416">
    <property type="entry name" value="SBP_bac_8"/>
    <property type="match status" value="1"/>
</dbReference>
<reference evidence="1 2" key="2">
    <citation type="submission" date="2008-11" db="EMBL/GenBank/DDBJ databases">
        <title>Draft genome sequence of Eubacterium biforme (DSM 3989).</title>
        <authorList>
            <person name="Sudarsanam P."/>
            <person name="Ley R."/>
            <person name="Guruge J."/>
            <person name="Turnbaugh P.J."/>
            <person name="Mahowald M."/>
            <person name="Liep D."/>
            <person name="Gordon J."/>
        </authorList>
    </citation>
    <scope>NUCLEOTIDE SEQUENCE [LARGE SCALE GENOMIC DNA]</scope>
    <source>
        <strain evidence="1 2">DSM 3989</strain>
    </source>
</reference>
<organism evidence="1 2">
    <name type="scientific">Holdemanella biformis DSM 3989</name>
    <dbReference type="NCBI Taxonomy" id="518637"/>
    <lineage>
        <taxon>Bacteria</taxon>
        <taxon>Bacillati</taxon>
        <taxon>Bacillota</taxon>
        <taxon>Erysipelotrichia</taxon>
        <taxon>Erysipelotrichales</taxon>
        <taxon>Erysipelotrichaceae</taxon>
        <taxon>Holdemanella</taxon>
    </lineage>
</organism>
<proteinExistence type="predicted"/>
<dbReference type="InterPro" id="IPR006059">
    <property type="entry name" value="SBP"/>
</dbReference>
<reference evidence="1 2" key="1">
    <citation type="submission" date="2008-10" db="EMBL/GenBank/DDBJ databases">
        <authorList>
            <person name="Fulton L."/>
            <person name="Clifton S."/>
            <person name="Fulton B."/>
            <person name="Xu J."/>
            <person name="Minx P."/>
            <person name="Pepin K.H."/>
            <person name="Johnson M."/>
            <person name="Bhonagiri V."/>
            <person name="Nash W.E."/>
            <person name="Mardis E.R."/>
            <person name="Wilson R.K."/>
        </authorList>
    </citation>
    <scope>NUCLEOTIDE SEQUENCE [LARGE SCALE GENOMIC DNA]</scope>
    <source>
        <strain evidence="1 2">DSM 3989</strain>
    </source>
</reference>
<comment type="caution">
    <text evidence="1">The sequence shown here is derived from an EMBL/GenBank/DDBJ whole genome shotgun (WGS) entry which is preliminary data.</text>
</comment>
<name>B7CB25_9FIRM</name>
<evidence type="ECO:0000313" key="2">
    <source>
        <dbReference type="Proteomes" id="UP000004315"/>
    </source>
</evidence>
<feature type="non-terminal residue" evidence="1">
    <location>
        <position position="1"/>
    </location>
</feature>
<dbReference type="eggNOG" id="COG1653">
    <property type="taxonomic scope" value="Bacteria"/>
</dbReference>
<dbReference type="HOGENOM" id="CLU_1478077_0_0_9"/>
<dbReference type="OrthoDB" id="94797at2"/>
<accession>B7CB25</accession>
<dbReference type="Gene3D" id="3.40.190.10">
    <property type="entry name" value="Periplasmic binding protein-like II"/>
    <property type="match status" value="1"/>
</dbReference>
<evidence type="ECO:0008006" key="3">
    <source>
        <dbReference type="Google" id="ProtNLM"/>
    </source>
</evidence>
<evidence type="ECO:0000313" key="1">
    <source>
        <dbReference type="EMBL" id="EEC90089.1"/>
    </source>
</evidence>
<keyword evidence="2" id="KW-1185">Reference proteome</keyword>
<dbReference type="SUPFAM" id="SSF53850">
    <property type="entry name" value="Periplasmic binding protein-like II"/>
    <property type="match status" value="1"/>
</dbReference>
<dbReference type="EMBL" id="ABYT01000074">
    <property type="protein sequence ID" value="EEC90089.1"/>
    <property type="molecule type" value="Genomic_DNA"/>
</dbReference>
<dbReference type="AlphaFoldDB" id="B7CB25"/>
<gene>
    <name evidence="1" type="ORF">EUBIFOR_01396</name>
</gene>
<protein>
    <recommendedName>
        <fullName evidence="3">ABC transporter, solute-binding protein</fullName>
    </recommendedName>
</protein>